<dbReference type="InterPro" id="IPR013155">
    <property type="entry name" value="M/V/L/I-tRNA-synth_anticd-bd"/>
</dbReference>
<dbReference type="EMBL" id="KB097143">
    <property type="protein sequence ID" value="ESN99013.1"/>
    <property type="molecule type" value="Genomic_DNA"/>
</dbReference>
<dbReference type="InterPro" id="IPR033708">
    <property type="entry name" value="Anticodon_Ile_BEm"/>
</dbReference>
<keyword evidence="7 10" id="KW-0648">Protein biosynthesis</keyword>
<dbReference type="FunFam" id="1.10.730.20:FF:000011">
    <property type="entry name" value="Isoleucyl-tRNA synthetase, mitochondrial"/>
    <property type="match status" value="1"/>
</dbReference>
<dbReference type="Gene3D" id="1.10.10.830">
    <property type="entry name" value="Ile-tRNA synthetase CP2 domain-like"/>
    <property type="match status" value="1"/>
</dbReference>
<dbReference type="FunFam" id="3.90.740.10:FF:000029">
    <property type="entry name" value="Mitochondrial isoleucyl-tRNA synthetase"/>
    <property type="match status" value="1"/>
</dbReference>
<dbReference type="InterPro" id="IPR050081">
    <property type="entry name" value="Ile-tRNA_ligase"/>
</dbReference>
<dbReference type="InterPro" id="IPR002300">
    <property type="entry name" value="aa-tRNA-synth_Ia"/>
</dbReference>
<comment type="similarity">
    <text evidence="1 10">Belongs to the class-I aminoacyl-tRNA synthetase family.</text>
</comment>
<evidence type="ECO:0000256" key="9">
    <source>
        <dbReference type="ARBA" id="ARBA00032665"/>
    </source>
</evidence>
<feature type="domain" description="Methionyl/Valyl/Leucyl/Isoleucyl-tRNA synthetase anticodon-binding" evidence="13">
    <location>
        <begin position="754"/>
        <end position="878"/>
    </location>
</feature>
<dbReference type="InterPro" id="IPR001412">
    <property type="entry name" value="aa-tRNA-synth_I_CS"/>
</dbReference>
<dbReference type="GO" id="GO:0004822">
    <property type="term" value="F:isoleucine-tRNA ligase activity"/>
    <property type="evidence" value="ECO:0000318"/>
    <property type="project" value="GO_Central"/>
</dbReference>
<dbReference type="GO" id="GO:0000049">
    <property type="term" value="F:tRNA binding"/>
    <property type="evidence" value="ECO:0007669"/>
    <property type="project" value="InterPro"/>
</dbReference>
<keyword evidence="11" id="KW-0732">Signal</keyword>
<dbReference type="SUPFAM" id="SSF50677">
    <property type="entry name" value="ValRS/IleRS/LeuRS editing domain"/>
    <property type="match status" value="1"/>
</dbReference>
<dbReference type="GO" id="GO:0006428">
    <property type="term" value="P:isoleucyl-tRNA aminoacylation"/>
    <property type="evidence" value="ECO:0000318"/>
    <property type="project" value="GO_Central"/>
</dbReference>
<evidence type="ECO:0000313" key="16">
    <source>
        <dbReference type="Proteomes" id="UP000015101"/>
    </source>
</evidence>
<dbReference type="GO" id="GO:0002161">
    <property type="term" value="F:aminoacyl-tRNA deacylase activity"/>
    <property type="evidence" value="ECO:0007669"/>
    <property type="project" value="InterPro"/>
</dbReference>
<evidence type="ECO:0000256" key="6">
    <source>
        <dbReference type="ARBA" id="ARBA00022840"/>
    </source>
</evidence>
<dbReference type="AlphaFoldDB" id="T1FQJ0"/>
<evidence type="ECO:0000256" key="3">
    <source>
        <dbReference type="ARBA" id="ARBA00022490"/>
    </source>
</evidence>
<dbReference type="Proteomes" id="UP000015101">
    <property type="component" value="Unassembled WGS sequence"/>
</dbReference>
<dbReference type="InterPro" id="IPR014729">
    <property type="entry name" value="Rossmann-like_a/b/a_fold"/>
</dbReference>
<dbReference type="GeneID" id="20211087"/>
<dbReference type="EC" id="6.1.1.5" evidence="2"/>
<evidence type="ECO:0000256" key="7">
    <source>
        <dbReference type="ARBA" id="ARBA00022917"/>
    </source>
</evidence>
<dbReference type="Gene3D" id="3.90.740.10">
    <property type="entry name" value="Valyl/Leucyl/Isoleucyl-tRNA synthetase, editing domain"/>
    <property type="match status" value="1"/>
</dbReference>
<dbReference type="RefSeq" id="XP_009022928.1">
    <property type="nucleotide sequence ID" value="XM_009024680.1"/>
</dbReference>
<feature type="chain" id="PRO_5010980887" description="isoleucine--tRNA ligase" evidence="11">
    <location>
        <begin position="28"/>
        <end position="1007"/>
    </location>
</feature>
<evidence type="ECO:0000256" key="5">
    <source>
        <dbReference type="ARBA" id="ARBA00022741"/>
    </source>
</evidence>
<feature type="signal peptide" evidence="11">
    <location>
        <begin position="1"/>
        <end position="27"/>
    </location>
</feature>
<dbReference type="OrthoDB" id="10264412at2759"/>
<dbReference type="FunFam" id="1.10.10.830:FF:000002">
    <property type="entry name" value="Isoleucine--tRNA ligase, mitochondrial"/>
    <property type="match status" value="1"/>
</dbReference>
<evidence type="ECO:0000256" key="8">
    <source>
        <dbReference type="ARBA" id="ARBA00023146"/>
    </source>
</evidence>
<dbReference type="OMA" id="HCWRCKT"/>
<keyword evidence="4 10" id="KW-0436">Ligase</keyword>
<evidence type="ECO:0000256" key="11">
    <source>
        <dbReference type="SAM" id="SignalP"/>
    </source>
</evidence>
<dbReference type="SUPFAM" id="SSF52374">
    <property type="entry name" value="Nucleotidylyl transferase"/>
    <property type="match status" value="1"/>
</dbReference>
<evidence type="ECO:0000256" key="4">
    <source>
        <dbReference type="ARBA" id="ARBA00022598"/>
    </source>
</evidence>
<dbReference type="InterPro" id="IPR002301">
    <property type="entry name" value="Ile-tRNA-ligase"/>
</dbReference>
<organism evidence="15 16">
    <name type="scientific">Helobdella robusta</name>
    <name type="common">Californian leech</name>
    <dbReference type="NCBI Taxonomy" id="6412"/>
    <lineage>
        <taxon>Eukaryota</taxon>
        <taxon>Metazoa</taxon>
        <taxon>Spiralia</taxon>
        <taxon>Lophotrochozoa</taxon>
        <taxon>Annelida</taxon>
        <taxon>Clitellata</taxon>
        <taxon>Hirudinea</taxon>
        <taxon>Rhynchobdellida</taxon>
        <taxon>Glossiphoniidae</taxon>
        <taxon>Helobdella</taxon>
    </lineage>
</organism>
<evidence type="ECO:0000259" key="13">
    <source>
        <dbReference type="Pfam" id="PF08264"/>
    </source>
</evidence>
<name>T1FQJ0_HELRO</name>
<dbReference type="PRINTS" id="PR00984">
    <property type="entry name" value="TRNASYNTHILE"/>
</dbReference>
<proteinExistence type="inferred from homology"/>
<evidence type="ECO:0000259" key="12">
    <source>
        <dbReference type="Pfam" id="PF00133"/>
    </source>
</evidence>
<reference evidence="15" key="3">
    <citation type="submission" date="2015-06" db="UniProtKB">
        <authorList>
            <consortium name="EnsemblMetazoa"/>
        </authorList>
    </citation>
    <scope>IDENTIFICATION</scope>
</reference>
<sequence>MPISKARPIRPITNLLFTFCSLRSCRALYSTKKTSFSSTVKTPKTSFPLSLESSLICAREKEIQKKCGFDGLYKWQLLQDRSKQFVFHDGPPYANGQPHVGHALNKILKDITNRYKLLRGYKVRYVPGWDCHGTPIEQKALAAIQQQDKLNPLEIRKIAREYSENASGLQRDAFKRWAVMADWQNGCYFTTDPKYEALQLEAFYQLYEQGLVYQEYMPIFWSPSSKSALAESEIVYRDDHISTQVYIKFQINNFPHALLNHKCALDKVYAVVWTTTPWTLPFNKAICYGEGVRYCCLRSDRGELFVVGNKFQQRLEEILNGNKLQLVSEFMGSDLNSLTYISTNQNVCPFLPANHVTSDKGTGLVHTAPAHGVEDFQVALKFNLPMDCHVDDDGKYMGDADCSYKHLQGLPVLGEGNQQVLKDYEDMIINKSMLTHSYPYDWRTKQPIIIKASKQWFINTNKIKQKAIDAMQDVCIHPNMSAAGMIAQLERRDYWCISRQRVWGVPIPVFYWGKDKKPLISRASIEHLKSLFEKHGSDCWWEMSTDQLLPKHVISPDGLEGGCSSLEKGKDILDIWFDSGVSWFAVLQGTSFYSLIIVILNYDCCDGMKVQVADVYMEGLDQFGGWFMSSLLTSMAIQQRPPFKKLVVHGFVLDENGRKMSKSLGNVVDPQVVVDGGQNTPAYGVDVMRLWAAHSGLDVAVSMGPNTLADHHQRLFKLRKSLRYLVGSLYDYKVSSMMNVVVDLNQLKQLHANDRYMLHLLHDLVLQVTAAYEEFNFSRVVRLIDWFTSSQLSAFYCHFIKDRLYCGDEIGRSSCQRTMMTTLYSLTLLLAPILPHFAEELFMYHPLDKVNSSVFKTSDWITPLWSDQSLAKHYDVVLSIREGLFQMLGTDKPGDFVLEISTNSHALDSLKVINSSHAGPSYTSPLAELMLTADVHLKSLSSNHPAESDHESLLKMHKHQVFHVNDTSFELTLKKPAMKKCSRCRRLTSDGHHQAGLCLRCSSLLSI</sequence>
<dbReference type="PANTHER" id="PTHR42765">
    <property type="entry name" value="SOLEUCYL-TRNA SYNTHETASE"/>
    <property type="match status" value="1"/>
</dbReference>
<dbReference type="InParanoid" id="T1FQJ0"/>
<gene>
    <name evidence="15" type="primary">20211087</name>
    <name evidence="14" type="ORF">HELRODRAFT_188978</name>
</gene>
<dbReference type="STRING" id="6412.T1FQJ0"/>
<dbReference type="EnsemblMetazoa" id="HelroT188978">
    <property type="protein sequence ID" value="HelroP188978"/>
    <property type="gene ID" value="HelroG188978"/>
</dbReference>
<dbReference type="InterPro" id="IPR009080">
    <property type="entry name" value="tRNAsynth_Ia_anticodon-bd"/>
</dbReference>
<dbReference type="Pfam" id="PF08264">
    <property type="entry name" value="Anticodon_1"/>
    <property type="match status" value="1"/>
</dbReference>
<reference evidence="14 16" key="2">
    <citation type="journal article" date="2013" name="Nature">
        <title>Insights into bilaterian evolution from three spiralian genomes.</title>
        <authorList>
            <person name="Simakov O."/>
            <person name="Marletaz F."/>
            <person name="Cho S.J."/>
            <person name="Edsinger-Gonzales E."/>
            <person name="Havlak P."/>
            <person name="Hellsten U."/>
            <person name="Kuo D.H."/>
            <person name="Larsson T."/>
            <person name="Lv J."/>
            <person name="Arendt D."/>
            <person name="Savage R."/>
            <person name="Osoegawa K."/>
            <person name="de Jong P."/>
            <person name="Grimwood J."/>
            <person name="Chapman J.A."/>
            <person name="Shapiro H."/>
            <person name="Aerts A."/>
            <person name="Otillar R.P."/>
            <person name="Terry A.Y."/>
            <person name="Boore J.L."/>
            <person name="Grigoriev I.V."/>
            <person name="Lindberg D.R."/>
            <person name="Seaver E.C."/>
            <person name="Weisblat D.A."/>
            <person name="Putnam N.H."/>
            <person name="Rokhsar D.S."/>
        </authorList>
    </citation>
    <scope>NUCLEOTIDE SEQUENCE</scope>
</reference>
<dbReference type="SUPFAM" id="SSF47323">
    <property type="entry name" value="Anticodon-binding domain of a subclass of class I aminoacyl-tRNA synthetases"/>
    <property type="match status" value="1"/>
</dbReference>
<dbReference type="CDD" id="cd07960">
    <property type="entry name" value="Anticodon_Ia_Ile_BEm"/>
    <property type="match status" value="1"/>
</dbReference>
<evidence type="ECO:0000256" key="2">
    <source>
        <dbReference type="ARBA" id="ARBA00013165"/>
    </source>
</evidence>
<dbReference type="GO" id="GO:0032543">
    <property type="term" value="P:mitochondrial translation"/>
    <property type="evidence" value="ECO:0000318"/>
    <property type="project" value="GO_Central"/>
</dbReference>
<dbReference type="PANTHER" id="PTHR42765:SF1">
    <property type="entry name" value="ISOLEUCINE--TRNA LIGASE, MITOCHONDRIAL"/>
    <property type="match status" value="1"/>
</dbReference>
<dbReference type="PROSITE" id="PS00178">
    <property type="entry name" value="AA_TRNA_LIGASE_I"/>
    <property type="match status" value="1"/>
</dbReference>
<keyword evidence="16" id="KW-1185">Reference proteome</keyword>
<dbReference type="Gene3D" id="1.10.730.20">
    <property type="match status" value="1"/>
</dbReference>
<dbReference type="FunFam" id="3.40.50.620:FF:000092">
    <property type="entry name" value="Isoleucine--tRNA ligase"/>
    <property type="match status" value="1"/>
</dbReference>
<dbReference type="EMBL" id="AMQM01001097">
    <property type="status" value="NOT_ANNOTATED_CDS"/>
    <property type="molecule type" value="Genomic_DNA"/>
</dbReference>
<keyword evidence="3" id="KW-0963">Cytoplasm</keyword>
<reference evidence="16" key="1">
    <citation type="submission" date="2012-12" db="EMBL/GenBank/DDBJ databases">
        <authorList>
            <person name="Hellsten U."/>
            <person name="Grimwood J."/>
            <person name="Chapman J.A."/>
            <person name="Shapiro H."/>
            <person name="Aerts A."/>
            <person name="Otillar R.P."/>
            <person name="Terry A.Y."/>
            <person name="Boore J.L."/>
            <person name="Simakov O."/>
            <person name="Marletaz F."/>
            <person name="Cho S.-J."/>
            <person name="Edsinger-Gonzales E."/>
            <person name="Havlak P."/>
            <person name="Kuo D.-H."/>
            <person name="Larsson T."/>
            <person name="Lv J."/>
            <person name="Arendt D."/>
            <person name="Savage R."/>
            <person name="Osoegawa K."/>
            <person name="de Jong P."/>
            <person name="Lindberg D.R."/>
            <person name="Seaver E.C."/>
            <person name="Weisblat D.A."/>
            <person name="Putnam N.H."/>
            <person name="Grigoriev I.V."/>
            <person name="Rokhsar D.S."/>
        </authorList>
    </citation>
    <scope>NUCLEOTIDE SEQUENCE</scope>
</reference>
<dbReference type="CTD" id="20211087"/>
<feature type="domain" description="Aminoacyl-tRNA synthetase class Ia" evidence="12">
    <location>
        <begin position="73"/>
        <end position="696"/>
    </location>
</feature>
<accession>T1FQJ0</accession>
<dbReference type="NCBIfam" id="TIGR00392">
    <property type="entry name" value="ileS"/>
    <property type="match status" value="1"/>
</dbReference>
<keyword evidence="6 10" id="KW-0067">ATP-binding</keyword>
<dbReference type="InterPro" id="IPR009008">
    <property type="entry name" value="Val/Leu/Ile-tRNA-synth_edit"/>
</dbReference>
<keyword evidence="5 10" id="KW-0547">Nucleotide-binding</keyword>
<evidence type="ECO:0000313" key="14">
    <source>
        <dbReference type="EMBL" id="ESN99013.1"/>
    </source>
</evidence>
<dbReference type="KEGG" id="hro:HELRODRAFT_188978"/>
<evidence type="ECO:0000256" key="10">
    <source>
        <dbReference type="RuleBase" id="RU363035"/>
    </source>
</evidence>
<dbReference type="Gene3D" id="3.40.50.620">
    <property type="entry name" value="HUPs"/>
    <property type="match status" value="2"/>
</dbReference>
<evidence type="ECO:0000256" key="1">
    <source>
        <dbReference type="ARBA" id="ARBA00005594"/>
    </source>
</evidence>
<dbReference type="eggNOG" id="KOG0433">
    <property type="taxonomic scope" value="Eukaryota"/>
</dbReference>
<dbReference type="GO" id="GO:0005524">
    <property type="term" value="F:ATP binding"/>
    <property type="evidence" value="ECO:0007669"/>
    <property type="project" value="UniProtKB-KW"/>
</dbReference>
<dbReference type="FunCoup" id="T1FQJ0">
    <property type="interactions" value="1308"/>
</dbReference>
<dbReference type="GO" id="GO:0005739">
    <property type="term" value="C:mitochondrion"/>
    <property type="evidence" value="ECO:0000318"/>
    <property type="project" value="GO_Central"/>
</dbReference>
<protein>
    <recommendedName>
        <fullName evidence="2">isoleucine--tRNA ligase</fullName>
        <ecNumber evidence="2">6.1.1.5</ecNumber>
    </recommendedName>
    <alternativeName>
        <fullName evidence="9">Isoleucyl-tRNA synthetase</fullName>
    </alternativeName>
</protein>
<evidence type="ECO:0000313" key="15">
    <source>
        <dbReference type="EnsemblMetazoa" id="HelroP188978"/>
    </source>
</evidence>
<dbReference type="Pfam" id="PF00133">
    <property type="entry name" value="tRNA-synt_1"/>
    <property type="match status" value="1"/>
</dbReference>
<keyword evidence="8 10" id="KW-0030">Aminoacyl-tRNA synthetase</keyword>
<dbReference type="HOGENOM" id="CLU_001493_7_2_1"/>